<evidence type="ECO:0008006" key="3">
    <source>
        <dbReference type="Google" id="ProtNLM"/>
    </source>
</evidence>
<accession>A0A0W0FCM2</accession>
<sequence>MDLSFELWEDIVGRCTIPDWVEIARVFSAFREIATRRPYEALVLYCGERNTIRCLRTLYSNALAAQPVKTLYLWDHSDAPYLKAFSSLAIRALSALRNLQSLRYRYSYSPTDGTLKPSEKAQMILNYTFPRLERLSIPNFLGSALLKRHQKTLRKVVPLSEILIDLDVQMFDQGFNFPVLEEINLSNNILPSFLSKSHLPSLRSICLPDKISADDLEHIKSFFSRSGSQMAEFKLGFSMPIQDTRVIDMIADKLPHLGSLEIYCSYSQGLDFVLETVRWIIPKLGRLEQLQNFRWDEQQLRGCSIWLAKEVKNVVMINFTHVSLVLGHSVLHYEHAR</sequence>
<name>A0A0W0FCM2_MONRR</name>
<reference evidence="1 2" key="1">
    <citation type="submission" date="2015-12" db="EMBL/GenBank/DDBJ databases">
        <title>Draft genome sequence of Moniliophthora roreri, the causal agent of frosty pod rot of cacao.</title>
        <authorList>
            <person name="Aime M.C."/>
            <person name="Diaz-Valderrama J.R."/>
            <person name="Kijpornyongpan T."/>
            <person name="Phillips-Mora W."/>
        </authorList>
    </citation>
    <scope>NUCLEOTIDE SEQUENCE [LARGE SCALE GENOMIC DNA]</scope>
    <source>
        <strain evidence="1 2">MCA 2952</strain>
    </source>
</reference>
<dbReference type="EMBL" id="LATX01002121">
    <property type="protein sequence ID" value="KTB34108.1"/>
    <property type="molecule type" value="Genomic_DNA"/>
</dbReference>
<dbReference type="Gene3D" id="3.80.10.10">
    <property type="entry name" value="Ribonuclease Inhibitor"/>
    <property type="match status" value="1"/>
</dbReference>
<evidence type="ECO:0000313" key="1">
    <source>
        <dbReference type="EMBL" id="KTB34108.1"/>
    </source>
</evidence>
<dbReference type="Proteomes" id="UP000054988">
    <property type="component" value="Unassembled WGS sequence"/>
</dbReference>
<gene>
    <name evidence="1" type="ORF">WG66_13314</name>
</gene>
<protein>
    <recommendedName>
        <fullName evidence="3">F-box domain-containing protein</fullName>
    </recommendedName>
</protein>
<organism evidence="1 2">
    <name type="scientific">Moniliophthora roreri</name>
    <name type="common">Frosty pod rot fungus</name>
    <name type="synonym">Monilia roreri</name>
    <dbReference type="NCBI Taxonomy" id="221103"/>
    <lineage>
        <taxon>Eukaryota</taxon>
        <taxon>Fungi</taxon>
        <taxon>Dikarya</taxon>
        <taxon>Basidiomycota</taxon>
        <taxon>Agaricomycotina</taxon>
        <taxon>Agaricomycetes</taxon>
        <taxon>Agaricomycetidae</taxon>
        <taxon>Agaricales</taxon>
        <taxon>Marasmiineae</taxon>
        <taxon>Marasmiaceae</taxon>
        <taxon>Moniliophthora</taxon>
    </lineage>
</organism>
<dbReference type="SUPFAM" id="SSF52047">
    <property type="entry name" value="RNI-like"/>
    <property type="match status" value="1"/>
</dbReference>
<evidence type="ECO:0000313" key="2">
    <source>
        <dbReference type="Proteomes" id="UP000054988"/>
    </source>
</evidence>
<proteinExistence type="predicted"/>
<comment type="caution">
    <text evidence="1">The sequence shown here is derived from an EMBL/GenBank/DDBJ whole genome shotgun (WGS) entry which is preliminary data.</text>
</comment>
<dbReference type="InterPro" id="IPR032675">
    <property type="entry name" value="LRR_dom_sf"/>
</dbReference>
<dbReference type="AlphaFoldDB" id="A0A0W0FCM2"/>